<evidence type="ECO:0000313" key="11">
    <source>
        <dbReference type="Proteomes" id="UP000317638"/>
    </source>
</evidence>
<name>A0A553JWX4_9ACTN</name>
<dbReference type="InterPro" id="IPR050250">
    <property type="entry name" value="Macrolide_Exporter_MacB"/>
</dbReference>
<feature type="transmembrane region" description="Helical" evidence="7">
    <location>
        <begin position="263"/>
        <end position="288"/>
    </location>
</feature>
<dbReference type="GO" id="GO:0022857">
    <property type="term" value="F:transmembrane transporter activity"/>
    <property type="evidence" value="ECO:0007669"/>
    <property type="project" value="TreeGrafter"/>
</dbReference>
<protein>
    <submittedName>
        <fullName evidence="10">FtsX-like permease family protein</fullName>
    </submittedName>
</protein>
<keyword evidence="11" id="KW-1185">Reference proteome</keyword>
<evidence type="ECO:0000313" key="10">
    <source>
        <dbReference type="EMBL" id="TRY16969.1"/>
    </source>
</evidence>
<dbReference type="Proteomes" id="UP000317638">
    <property type="component" value="Unassembled WGS sequence"/>
</dbReference>
<evidence type="ECO:0000259" key="9">
    <source>
        <dbReference type="Pfam" id="PF12704"/>
    </source>
</evidence>
<dbReference type="AlphaFoldDB" id="A0A553JWX4"/>
<feature type="domain" description="ABC3 transporter permease C-terminal" evidence="8">
    <location>
        <begin position="266"/>
        <end position="384"/>
    </location>
</feature>
<dbReference type="RefSeq" id="WP_143939112.1">
    <property type="nucleotide sequence ID" value="NZ_VKKG01000006.1"/>
</dbReference>
<accession>A0A553JWX4</accession>
<evidence type="ECO:0000256" key="3">
    <source>
        <dbReference type="ARBA" id="ARBA00022692"/>
    </source>
</evidence>
<dbReference type="PANTHER" id="PTHR30572:SF4">
    <property type="entry name" value="ABC TRANSPORTER PERMEASE YTRF"/>
    <property type="match status" value="1"/>
</dbReference>
<keyword evidence="4 7" id="KW-1133">Transmembrane helix</keyword>
<keyword evidence="3 7" id="KW-0812">Transmembrane</keyword>
<keyword evidence="2" id="KW-1003">Cell membrane</keyword>
<comment type="similarity">
    <text evidence="6">Belongs to the ABC-4 integral membrane protein family.</text>
</comment>
<evidence type="ECO:0000256" key="5">
    <source>
        <dbReference type="ARBA" id="ARBA00023136"/>
    </source>
</evidence>
<feature type="transmembrane region" description="Helical" evidence="7">
    <location>
        <begin position="488"/>
        <end position="508"/>
    </location>
</feature>
<dbReference type="PANTHER" id="PTHR30572">
    <property type="entry name" value="MEMBRANE COMPONENT OF TRANSPORTER-RELATED"/>
    <property type="match status" value="1"/>
</dbReference>
<feature type="transmembrane region" description="Helical" evidence="7">
    <location>
        <begin position="400"/>
        <end position="426"/>
    </location>
</feature>
<sequence>MGRKIRLLMSAFSIVLGIAFVSGSLIFTNLLGNSFDQIFSGSIADVNVSASSDDEAGGPAQPATPTTVDPALVEEVSGVDGVAEATGTISSYAVYALDRDGKVLAFGGAPGIGQNFFTTPAAGGEPGMTVLEGEAPQADDELAIDPTTLGRGGYAVGDELDVATPFDGVRTYTISGTATFGGGGSAGASYLFFTTAESQELFTDGADVFTGVWVAAEPGADVDAVNAEIAELLPSGLQAVTGEDMAADLEEQLGVGLSFVNTFLLVFAAIALLVASLLILNTFSILVAQRSRELALFRALGARRTQVRNSVLFEAGVIGLIGATLGILAGWLLCWGIAAGMGAIGIDLGSGPPELTLTAVVASYSVALVITLVAAWMPARKASATRPVEAMTAAASSGPETIGVSIMAGFGALQLGVAAIVCGVWLAVPQPLVWVGIGCALVLIGLVLAAAVVGRPAIWLFGRLYRAVFGEVGKMAELNSLRQPRRTAATAATLMIGLALVSTVAILASSTTSSLRAGLTEQQRGDFLVNPVNFMPFDAAVADDAAEIDGVAAVWSFSRTASQLDGERILVVGTSPEGLTDGTATEVLAGHLNAEDNSVLLSHEASQEFDLPMGKTFTLPTITGDTVELLVAGIYDGDTTGALFSHLIVNPDTYAQLGDARTVDQIKVALEDDADAEAVRRALEDATSELPTVVVTDNEEYADTLVGQFDQAIGVIYALLALAIVISVLGIVNTLGLSIHERTREIGLLRAVGMTRPQLRRLVTLESVIVAVLGSVLGLVLGIIFGAVLVELLKDSGITRLVIPWGQLAVFLVLSGVFGVIAAIGPARRATRMNVLEAIAEE</sequence>
<feature type="transmembrane region" description="Helical" evidence="7">
    <location>
        <begin position="358"/>
        <end position="379"/>
    </location>
</feature>
<feature type="transmembrane region" description="Helical" evidence="7">
    <location>
        <begin position="761"/>
        <end position="790"/>
    </location>
</feature>
<feature type="transmembrane region" description="Helical" evidence="7">
    <location>
        <begin position="311"/>
        <end position="338"/>
    </location>
</feature>
<dbReference type="InterPro" id="IPR025857">
    <property type="entry name" value="MacB_PCD"/>
</dbReference>
<dbReference type="OrthoDB" id="9780560at2"/>
<evidence type="ECO:0000256" key="1">
    <source>
        <dbReference type="ARBA" id="ARBA00004651"/>
    </source>
</evidence>
<dbReference type="EMBL" id="VKKG01000006">
    <property type="protein sequence ID" value="TRY16969.1"/>
    <property type="molecule type" value="Genomic_DNA"/>
</dbReference>
<dbReference type="InterPro" id="IPR003838">
    <property type="entry name" value="ABC3_permease_C"/>
</dbReference>
<dbReference type="Pfam" id="PF12704">
    <property type="entry name" value="MacB_PCD"/>
    <property type="match status" value="2"/>
</dbReference>
<evidence type="ECO:0000256" key="7">
    <source>
        <dbReference type="SAM" id="Phobius"/>
    </source>
</evidence>
<evidence type="ECO:0000259" key="8">
    <source>
        <dbReference type="Pfam" id="PF02687"/>
    </source>
</evidence>
<dbReference type="GO" id="GO:0005886">
    <property type="term" value="C:plasma membrane"/>
    <property type="evidence" value="ECO:0007669"/>
    <property type="project" value="UniProtKB-SubCell"/>
</dbReference>
<gene>
    <name evidence="10" type="ORF">FOJ82_14000</name>
</gene>
<feature type="domain" description="MacB-like periplasmic core" evidence="9">
    <location>
        <begin position="8"/>
        <end position="231"/>
    </location>
</feature>
<keyword evidence="5 7" id="KW-0472">Membrane</keyword>
<evidence type="ECO:0000256" key="6">
    <source>
        <dbReference type="ARBA" id="ARBA00038076"/>
    </source>
</evidence>
<evidence type="ECO:0000256" key="2">
    <source>
        <dbReference type="ARBA" id="ARBA00022475"/>
    </source>
</evidence>
<feature type="domain" description="ABC3 transporter permease C-terminal" evidence="8">
    <location>
        <begin position="718"/>
        <end position="834"/>
    </location>
</feature>
<feature type="transmembrane region" description="Helical" evidence="7">
    <location>
        <begin position="715"/>
        <end position="740"/>
    </location>
</feature>
<evidence type="ECO:0000256" key="4">
    <source>
        <dbReference type="ARBA" id="ARBA00022989"/>
    </source>
</evidence>
<dbReference type="Pfam" id="PF02687">
    <property type="entry name" value="FtsX"/>
    <property type="match status" value="2"/>
</dbReference>
<proteinExistence type="inferred from homology"/>
<reference evidence="10 11" key="1">
    <citation type="submission" date="2019-07" db="EMBL/GenBank/DDBJ databases">
        <authorList>
            <person name="Zhou L.-Y."/>
        </authorList>
    </citation>
    <scope>NUCLEOTIDE SEQUENCE [LARGE SCALE GENOMIC DNA]</scope>
    <source>
        <strain evidence="10 11">YIM 101269</strain>
    </source>
</reference>
<organism evidence="10 11">
    <name type="scientific">Tessaracoccus rhinocerotis</name>
    <dbReference type="NCBI Taxonomy" id="1689449"/>
    <lineage>
        <taxon>Bacteria</taxon>
        <taxon>Bacillati</taxon>
        <taxon>Actinomycetota</taxon>
        <taxon>Actinomycetes</taxon>
        <taxon>Propionibacteriales</taxon>
        <taxon>Propionibacteriaceae</taxon>
        <taxon>Tessaracoccus</taxon>
    </lineage>
</organism>
<comment type="caution">
    <text evidence="10">The sequence shown here is derived from an EMBL/GenBank/DDBJ whole genome shotgun (WGS) entry which is preliminary data.</text>
</comment>
<feature type="transmembrane region" description="Helical" evidence="7">
    <location>
        <begin position="432"/>
        <end position="453"/>
    </location>
</feature>
<feature type="transmembrane region" description="Helical" evidence="7">
    <location>
        <begin position="802"/>
        <end position="824"/>
    </location>
</feature>
<feature type="domain" description="MacB-like periplasmic core" evidence="9">
    <location>
        <begin position="487"/>
        <end position="685"/>
    </location>
</feature>
<comment type="subcellular location">
    <subcellularLocation>
        <location evidence="1">Cell membrane</location>
        <topology evidence="1">Multi-pass membrane protein</topology>
    </subcellularLocation>
</comment>